<dbReference type="Pfam" id="PF05729">
    <property type="entry name" value="NACHT"/>
    <property type="match status" value="1"/>
</dbReference>
<dbReference type="GeneID" id="115576421"/>
<dbReference type="Ensembl" id="ENSSAUT00010057158.1">
    <property type="protein sequence ID" value="ENSSAUP00010054389.1"/>
    <property type="gene ID" value="ENSSAUG00010022396.1"/>
</dbReference>
<evidence type="ECO:0000256" key="1">
    <source>
        <dbReference type="ARBA" id="ARBA00022614"/>
    </source>
</evidence>
<evidence type="ECO:0000256" key="5">
    <source>
        <dbReference type="SAM" id="MobiDB-lite"/>
    </source>
</evidence>
<feature type="compositionally biased region" description="Basic and acidic residues" evidence="5">
    <location>
        <begin position="1175"/>
        <end position="1194"/>
    </location>
</feature>
<feature type="region of interest" description="Disordered" evidence="5">
    <location>
        <begin position="91"/>
        <end position="129"/>
    </location>
</feature>
<dbReference type="GO" id="GO:0005524">
    <property type="term" value="F:ATP binding"/>
    <property type="evidence" value="ECO:0007669"/>
    <property type="project" value="UniProtKB-KW"/>
</dbReference>
<dbReference type="GeneTree" id="ENSGT00940000161578"/>
<feature type="region of interest" description="Disordered" evidence="5">
    <location>
        <begin position="1053"/>
        <end position="1104"/>
    </location>
</feature>
<dbReference type="SUPFAM" id="SSF52047">
    <property type="entry name" value="RNI-like"/>
    <property type="match status" value="1"/>
</dbReference>
<dbReference type="GO" id="GO:0045348">
    <property type="term" value="P:positive regulation of MHC class II biosynthetic process"/>
    <property type="evidence" value="ECO:0007669"/>
    <property type="project" value="TreeGrafter"/>
</dbReference>
<dbReference type="InterPro" id="IPR032675">
    <property type="entry name" value="LRR_dom_sf"/>
</dbReference>
<sequence length="1652" mass="182250">MPDVDDHGEDVVAMAQFGEVLDAVRLALTWASPAEVRALLEGLVEDRIISEAYGKSLSLHRPAHGETGCKPGLDRINSPCSDTHRYLNKDQSVEVSCQESPISDPNQTRWEPVSPTDEQTNTRSGPEIDPLDWIEEHYLSRPNYEHSVGLDDEMTKLLRHAEPVQTPASDNERMKRGNLEDEKEWLEQVEEEARRIAVPVWQHWDRGRRMLLPLVPSLTASENTTGSEAQCSALNMEEETELAAACRTLDLYADKFNCTEPNFTLGTVATDTLKGLGFSAYNSAATTGWDHLDASPVEACAARDTSCSITDRLLGELDGCWVADGTTGATEDQLCLTADAQCGFPGLAEDIGYLLSSCDPTDTHTNAQDNSLYSNTDHSSTFSVLESVFRAAGATDTCSSDDIADLHEDKEDEEMVDPQWSAKMQEVDQDPFVGPNLGSLQGAKMQEADLDPFTGLDLGDLPEDLTEFLNEDYLGKIMDPDELFAIFGDPLLNCEDQLDNCSDVPLPSELPSSDSSQQGQTGKASNRRKRPRVSRSQRCSEETTPSRPKRRKVAGRPKTNEAQAEPTVDQGADTGTTSPTPSAAEMAGLSTTPPRILHLHPSIQFITIPDSSGYQVVQTLRLSPSVIKLPLPSAAATPTYIFVPAASPPCKRQLPPLSPVDGAVAPVQMSSSPPGSLSDTASKAMSATCASPVSPSSEMSTCKDSPLPQSPIVFDIPQVVKDHIQEAKAHMSQTCQDMEAGLSLTSHYVDVQVSQRETFRSGKNTSKFLDKEMIIMGDTDRQKSFLRRGQIFEGPNGDKPKRYIVLLGNAGMGKTMLIRKLCLDWSRDCIPQFDFVFLLDGKALSLSEPTFSLQTLLLNISSFAPPCLDPEAVYAQILAAPKRVLIIFDGFDQLRDYETLLQTQEKDLITSLQRDSKAQTYTVRQLYSAILQRVLLPGCTLLLSTRPRGTATQLLRRADSFLEVCGFTPADIETYLSQYFTDPALRASALDNLKSCSYLHLFCWNPGVCRLVCMVLEQSKSSECLPQTLTGLCHQVLQLKIKEYSETVQAQGEPQTEISVEETTTQTCQKKARTTSRAQGNTRTQRARRAKKQEKEEEEDEEEMKSVGEEVYRIEDRELLSQLSSLAWDGVKANSSVLVPGRTISAKLKGFGHRTGLFLSYDLRTRQVVSSGETKGAEKEGREEMGRGIKGDGARKETDVGDDLILLWASPFLQSYLAGVHLSLSRTVTDRNFILSLPFQSGPKGRRRPQREELELTQRFAVGLLFHKRTELQRLDSCTETAFRDMVSNKQALVTKHLEGLSHGDLSPAQVLESCHYVYEASSTHGDGSRDSGSTRLVAHLATNLPEVLTFHGVPLNPSDVFAVQNILKIGGTEGRSFCLDLEDSGIQISGLRALVGLNNINTYRACIADVITLWEQLQQSSEEELQQGAVSKFKIHPLKATQVCHIEHLAKLVNIHMHKRLSNSPSQFDSILAEGVPAVTDLHKLEFELGPDNGILALPKLWELLPGLHNLQRLDLENCKVGDKGAEKLADALVSLRFLEILNLSQNCIGDQGVKKLATTLRDLPKLHCLSLYSNEISDVGAESLAAVLPHMTSLTDLDVKYNKLTDVGAQSLGVSLRNCKRMKTLRLWNQCIPYGVFERLQQQDSRILWH</sequence>
<dbReference type="InParanoid" id="A0A671XTB4"/>
<dbReference type="Proteomes" id="UP000472265">
    <property type="component" value="Chromosome 23"/>
</dbReference>
<feature type="compositionally biased region" description="Low complexity" evidence="5">
    <location>
        <begin position="503"/>
        <end position="516"/>
    </location>
</feature>
<reference evidence="7" key="1">
    <citation type="submission" date="2021-04" db="EMBL/GenBank/DDBJ databases">
        <authorList>
            <consortium name="Wellcome Sanger Institute Data Sharing"/>
        </authorList>
    </citation>
    <scope>NUCLEOTIDE SEQUENCE [LARGE SCALE GENOMIC DNA]</scope>
</reference>
<evidence type="ECO:0000256" key="3">
    <source>
        <dbReference type="ARBA" id="ARBA00022741"/>
    </source>
</evidence>
<keyword evidence="3" id="KW-0547">Nucleotide-binding</keyword>
<dbReference type="PANTHER" id="PTHR47189">
    <property type="entry name" value="MHC CLASS II TRANSACTIVATOR"/>
    <property type="match status" value="1"/>
</dbReference>
<dbReference type="OMA" id="KTMLIFD"/>
<dbReference type="PANTHER" id="PTHR47189:SF1">
    <property type="entry name" value="MHC CLASS II TRANSACTIVATOR"/>
    <property type="match status" value="1"/>
</dbReference>
<evidence type="ECO:0000259" key="6">
    <source>
        <dbReference type="PROSITE" id="PS50837"/>
    </source>
</evidence>
<dbReference type="SUPFAM" id="SSF52540">
    <property type="entry name" value="P-loop containing nucleoside triphosphate hydrolases"/>
    <property type="match status" value="1"/>
</dbReference>
<dbReference type="InterPro" id="IPR027417">
    <property type="entry name" value="P-loop_NTPase"/>
</dbReference>
<feature type="domain" description="NACHT" evidence="6">
    <location>
        <begin position="802"/>
        <end position="947"/>
    </location>
</feature>
<gene>
    <name evidence="7" type="primary">ciita</name>
</gene>
<dbReference type="Gene3D" id="3.80.10.10">
    <property type="entry name" value="Ribonuclease Inhibitor"/>
    <property type="match status" value="1"/>
</dbReference>
<keyword evidence="8" id="KW-1185">Reference proteome</keyword>
<dbReference type="Pfam" id="PF13516">
    <property type="entry name" value="LRR_6"/>
    <property type="match status" value="4"/>
</dbReference>
<dbReference type="FunFam" id="3.40.50.300:FF:001028">
    <property type="entry name" value="Class II major histocompatibility complex transactivator"/>
    <property type="match status" value="1"/>
</dbReference>
<dbReference type="GO" id="GO:0045345">
    <property type="term" value="P:positive regulation of MHC class I biosynthetic process"/>
    <property type="evidence" value="ECO:0007669"/>
    <property type="project" value="TreeGrafter"/>
</dbReference>
<accession>A0A671XTB4</accession>
<dbReference type="PROSITE" id="PS50837">
    <property type="entry name" value="NACHT"/>
    <property type="match status" value="1"/>
</dbReference>
<dbReference type="Gene3D" id="3.40.50.300">
    <property type="entry name" value="P-loop containing nucleotide triphosphate hydrolases"/>
    <property type="match status" value="1"/>
</dbReference>
<keyword evidence="4" id="KW-0067">ATP-binding</keyword>
<reference evidence="7" key="2">
    <citation type="submission" date="2025-08" db="UniProtKB">
        <authorList>
            <consortium name="Ensembl"/>
        </authorList>
    </citation>
    <scope>IDENTIFICATION</scope>
</reference>
<evidence type="ECO:0000313" key="8">
    <source>
        <dbReference type="Proteomes" id="UP000472265"/>
    </source>
</evidence>
<dbReference type="GO" id="GO:0045944">
    <property type="term" value="P:positive regulation of transcription by RNA polymerase II"/>
    <property type="evidence" value="ECO:0007669"/>
    <property type="project" value="TreeGrafter"/>
</dbReference>
<reference evidence="7" key="3">
    <citation type="submission" date="2025-09" db="UniProtKB">
        <authorList>
            <consortium name="Ensembl"/>
        </authorList>
    </citation>
    <scope>IDENTIFICATION</scope>
</reference>
<dbReference type="SMART" id="SM00368">
    <property type="entry name" value="LRR_RI"/>
    <property type="match status" value="4"/>
</dbReference>
<dbReference type="RefSeq" id="XP_030264878.1">
    <property type="nucleotide sequence ID" value="XM_030409018.1"/>
</dbReference>
<feature type="region of interest" description="Disordered" evidence="5">
    <location>
        <begin position="1172"/>
        <end position="1194"/>
    </location>
</feature>
<dbReference type="CTD" id="4261"/>
<keyword evidence="1" id="KW-0433">Leucine-rich repeat</keyword>
<organism evidence="7 8">
    <name type="scientific">Sparus aurata</name>
    <name type="common">Gilthead sea bream</name>
    <dbReference type="NCBI Taxonomy" id="8175"/>
    <lineage>
        <taxon>Eukaryota</taxon>
        <taxon>Metazoa</taxon>
        <taxon>Chordata</taxon>
        <taxon>Craniata</taxon>
        <taxon>Vertebrata</taxon>
        <taxon>Euteleostomi</taxon>
        <taxon>Actinopterygii</taxon>
        <taxon>Neopterygii</taxon>
        <taxon>Teleostei</taxon>
        <taxon>Neoteleostei</taxon>
        <taxon>Acanthomorphata</taxon>
        <taxon>Eupercaria</taxon>
        <taxon>Spariformes</taxon>
        <taxon>Sparidae</taxon>
        <taxon>Sparus</taxon>
    </lineage>
</organism>
<evidence type="ECO:0000256" key="2">
    <source>
        <dbReference type="ARBA" id="ARBA00022737"/>
    </source>
</evidence>
<feature type="region of interest" description="Disordered" evidence="5">
    <location>
        <begin position="503"/>
        <end position="588"/>
    </location>
</feature>
<feature type="compositionally biased region" description="Polar residues" evidence="5">
    <location>
        <begin position="1053"/>
        <end position="1084"/>
    </location>
</feature>
<name>A0A671XTB4_SPAAU</name>
<feature type="compositionally biased region" description="Polar residues" evidence="5">
    <location>
        <begin position="93"/>
        <end position="109"/>
    </location>
</feature>
<proteinExistence type="predicted"/>
<keyword evidence="2" id="KW-0677">Repeat</keyword>
<evidence type="ECO:0000256" key="4">
    <source>
        <dbReference type="ARBA" id="ARBA00022840"/>
    </source>
</evidence>
<protein>
    <recommendedName>
        <fullName evidence="6">NACHT domain-containing protein</fullName>
    </recommendedName>
</protein>
<feature type="compositionally biased region" description="Basic residues" evidence="5">
    <location>
        <begin position="525"/>
        <end position="535"/>
    </location>
</feature>
<dbReference type="InterPro" id="IPR007111">
    <property type="entry name" value="NACHT_NTPase"/>
</dbReference>
<evidence type="ECO:0000313" key="7">
    <source>
        <dbReference type="Ensembl" id="ENSSAUP00010054389.1"/>
    </source>
</evidence>
<dbReference type="OrthoDB" id="120976at2759"/>
<dbReference type="InterPro" id="IPR001611">
    <property type="entry name" value="Leu-rich_rpt"/>
</dbReference>